<feature type="compositionally biased region" description="Polar residues" evidence="1">
    <location>
        <begin position="1"/>
        <end position="15"/>
    </location>
</feature>
<sequence length="421" mass="44387">MRTKAGSPSPQQVAIGNNPERSRAHNRRVVLDVVRAHGPLGRTRIARLAQLTPQAVANIVDELASEQMLIEVGRLRSGRGQPPIQFAVNPNGPMTAGVEVAADHITTVILDLAGQVRASRVSPLDDSRPQQVAAILPRELSLMRKTIPDWAGKLLGVGVVMPGPFEIEGMTSVGPTTLPGWGEVDATKLITRSTSEVVIIENDATAAAVGERLFGAGRHLSNFLMIYFGAGLGLGIIHDGQPLRGAFGNAGEIGHVVVAPRGRPCPCGQNGCLERYSSVQALREKLAEVGIDATAGIDIDIDSLGVEGQSAFAEWIEEAAAHLAPMVAMLENIFDPETIVFGGSLSDATIDAIIARLAPLPRSVSSRRIRALPRVIRGQTGNLTAALGAAALPLLETFTPKLDLAAGPVPTPEEAFHVVRS</sequence>
<dbReference type="RefSeq" id="WP_147654891.1">
    <property type="nucleotide sequence ID" value="NZ_BMFM01000001.1"/>
</dbReference>
<dbReference type="SUPFAM" id="SSF53067">
    <property type="entry name" value="Actin-like ATPase domain"/>
    <property type="match status" value="1"/>
</dbReference>
<dbReference type="Gene3D" id="3.30.420.40">
    <property type="match status" value="2"/>
</dbReference>
<dbReference type="InterPro" id="IPR036388">
    <property type="entry name" value="WH-like_DNA-bd_sf"/>
</dbReference>
<dbReference type="GO" id="GO:0019262">
    <property type="term" value="P:N-acetylneuraminate catabolic process"/>
    <property type="evidence" value="ECO:0007669"/>
    <property type="project" value="TreeGrafter"/>
</dbReference>
<dbReference type="PANTHER" id="PTHR18964">
    <property type="entry name" value="ROK (REPRESSOR, ORF, KINASE) FAMILY"/>
    <property type="match status" value="1"/>
</dbReference>
<dbReference type="EMBL" id="CP041690">
    <property type="protein sequence ID" value="QEE19054.1"/>
    <property type="molecule type" value="Genomic_DNA"/>
</dbReference>
<evidence type="ECO:0000313" key="2">
    <source>
        <dbReference type="EMBL" id="QEE19054.1"/>
    </source>
</evidence>
<dbReference type="OrthoDB" id="49685at2"/>
<evidence type="ECO:0000256" key="1">
    <source>
        <dbReference type="SAM" id="MobiDB-lite"/>
    </source>
</evidence>
<gene>
    <name evidence="2" type="ORF">FNA67_02170</name>
</gene>
<name>A0A5B9DIT3_9HYPH</name>
<dbReference type="AlphaFoldDB" id="A0A5B9DIT3"/>
<dbReference type="Gene3D" id="1.10.10.10">
    <property type="entry name" value="Winged helix-like DNA-binding domain superfamily/Winged helix DNA-binding domain"/>
    <property type="match status" value="1"/>
</dbReference>
<evidence type="ECO:0000313" key="3">
    <source>
        <dbReference type="Proteomes" id="UP000321062"/>
    </source>
</evidence>
<protein>
    <submittedName>
        <fullName evidence="2">ROK family protein</fullName>
    </submittedName>
</protein>
<reference evidence="2 3" key="1">
    <citation type="journal article" date="2015" name="Int. J. Syst. Evol. Microbiol.">
        <title>Youhaiella tibetensis gen. nov., sp. nov., isolated from subsurface sediment.</title>
        <authorList>
            <person name="Wang Y.X."/>
            <person name="Huang F.Q."/>
            <person name="Nogi Y."/>
            <person name="Pang S.J."/>
            <person name="Wang P.K."/>
            <person name="Lv J."/>
        </authorList>
    </citation>
    <scope>NUCLEOTIDE SEQUENCE [LARGE SCALE GENOMIC DNA]</scope>
    <source>
        <strain evidence="3">fig4</strain>
    </source>
</reference>
<dbReference type="Pfam" id="PF00480">
    <property type="entry name" value="ROK"/>
    <property type="match status" value="1"/>
</dbReference>
<dbReference type="InterPro" id="IPR000600">
    <property type="entry name" value="ROK"/>
</dbReference>
<dbReference type="GO" id="GO:0009384">
    <property type="term" value="F:N-acylmannosamine kinase activity"/>
    <property type="evidence" value="ECO:0007669"/>
    <property type="project" value="TreeGrafter"/>
</dbReference>
<dbReference type="PANTHER" id="PTHR18964:SF169">
    <property type="entry name" value="N-ACETYLMANNOSAMINE KINASE"/>
    <property type="match status" value="1"/>
</dbReference>
<organism evidence="2 3">
    <name type="scientific">Paradevosia tibetensis</name>
    <dbReference type="NCBI Taxonomy" id="1447062"/>
    <lineage>
        <taxon>Bacteria</taxon>
        <taxon>Pseudomonadati</taxon>
        <taxon>Pseudomonadota</taxon>
        <taxon>Alphaproteobacteria</taxon>
        <taxon>Hyphomicrobiales</taxon>
        <taxon>Devosiaceae</taxon>
        <taxon>Paradevosia</taxon>
    </lineage>
</organism>
<dbReference type="SUPFAM" id="SSF46785">
    <property type="entry name" value="Winged helix' DNA-binding domain"/>
    <property type="match status" value="1"/>
</dbReference>
<keyword evidence="3" id="KW-1185">Reference proteome</keyword>
<accession>A0A5B9DIT3</accession>
<dbReference type="InterPro" id="IPR036390">
    <property type="entry name" value="WH_DNA-bd_sf"/>
</dbReference>
<dbReference type="Proteomes" id="UP000321062">
    <property type="component" value="Chromosome"/>
</dbReference>
<dbReference type="KEGG" id="yti:FNA67_02170"/>
<proteinExistence type="predicted"/>
<dbReference type="InterPro" id="IPR043129">
    <property type="entry name" value="ATPase_NBD"/>
</dbReference>
<feature type="region of interest" description="Disordered" evidence="1">
    <location>
        <begin position="1"/>
        <end position="22"/>
    </location>
</feature>